<keyword evidence="3" id="KW-0732">Signal</keyword>
<dbReference type="Proteomes" id="UP000001989">
    <property type="component" value="Chromosome"/>
</dbReference>
<evidence type="ECO:0000259" key="4">
    <source>
        <dbReference type="PROSITE" id="PS51724"/>
    </source>
</evidence>
<dbReference type="GO" id="GO:0042834">
    <property type="term" value="F:peptidoglycan binding"/>
    <property type="evidence" value="ECO:0007669"/>
    <property type="project" value="InterPro"/>
</dbReference>
<evidence type="ECO:0000256" key="1">
    <source>
        <dbReference type="PROSITE-ProRule" id="PRU00339"/>
    </source>
</evidence>
<feature type="domain" description="SPOR" evidence="4">
    <location>
        <begin position="393"/>
        <end position="473"/>
    </location>
</feature>
<name>A0A9J9HF31_RHIWR</name>
<protein>
    <submittedName>
        <fullName evidence="5">Sporulation domain protein</fullName>
    </submittedName>
</protein>
<evidence type="ECO:0000313" key="5">
    <source>
        <dbReference type="EMBL" id="ABQ70284.1"/>
    </source>
</evidence>
<feature type="compositionally biased region" description="Low complexity" evidence="2">
    <location>
        <begin position="331"/>
        <end position="347"/>
    </location>
</feature>
<dbReference type="InterPro" id="IPR036680">
    <property type="entry name" value="SPOR-like_sf"/>
</dbReference>
<keyword evidence="1" id="KW-0802">TPR repeat</keyword>
<dbReference type="InterPro" id="IPR011990">
    <property type="entry name" value="TPR-like_helical_dom_sf"/>
</dbReference>
<accession>A0A9J9HF31</accession>
<evidence type="ECO:0000313" key="6">
    <source>
        <dbReference type="Proteomes" id="UP000001989"/>
    </source>
</evidence>
<feature type="signal peptide" evidence="3">
    <location>
        <begin position="1"/>
        <end position="37"/>
    </location>
</feature>
<dbReference type="Pfam" id="PF05036">
    <property type="entry name" value="SPOR"/>
    <property type="match status" value="1"/>
</dbReference>
<feature type="region of interest" description="Disordered" evidence="2">
    <location>
        <begin position="293"/>
        <end position="396"/>
    </location>
</feature>
<dbReference type="SUPFAM" id="SSF48452">
    <property type="entry name" value="TPR-like"/>
    <property type="match status" value="1"/>
</dbReference>
<dbReference type="KEGG" id="swi:Swit_3939"/>
<dbReference type="EMBL" id="CP000699">
    <property type="protein sequence ID" value="ABQ70284.1"/>
    <property type="molecule type" value="Genomic_DNA"/>
</dbReference>
<organism evidence="5 6">
    <name type="scientific">Rhizorhabdus wittichii (strain DSM 6014 / CCUG 31198 / JCM 15750 / NBRC 105917 / EY 4224 / RW1)</name>
    <name type="common">Sphingomonas wittichii</name>
    <dbReference type="NCBI Taxonomy" id="392499"/>
    <lineage>
        <taxon>Bacteria</taxon>
        <taxon>Pseudomonadati</taxon>
        <taxon>Pseudomonadota</taxon>
        <taxon>Alphaproteobacteria</taxon>
        <taxon>Sphingomonadales</taxon>
        <taxon>Sphingomonadaceae</taxon>
        <taxon>Rhizorhabdus</taxon>
    </lineage>
</organism>
<dbReference type="Gene3D" id="1.25.40.10">
    <property type="entry name" value="Tetratricopeptide repeat domain"/>
    <property type="match status" value="1"/>
</dbReference>
<sequence>MRTIRRMSESDVPMKRNSFVSLLALASAFLIIPPAAAQMDSATAGDEPVITDPMAQARDAMARGDPAEALSRYLRVLARDPGDLDALSGAGSAALAVGDADAAINFFVRAEKISPRDGRVKAGLGSALVQKEQPRAALRLFDNATDLGVPPVDVALDRGLAYDLRGETRKAQAEYNLLLRARPDAEATRRLALSLAMSGDKVGALATLDPLLQKRDIAAWRARAFVLAMTGDTAGAESAAYAVLPRYQADALRPFLSRLPTLKAAEKAAAVHFGHFPEDKVPMEMAQVSPVPASKGMPVAAAPQPSPSYSSTPATRPRFDSSGRLVMKPDAAAPTTSTSASAEPSPARQAAEQKAADERSLAEDRRAAQRKAAAEKAAAEKKAKAQEEAKTRKSNPERYWVQIASGAYKPDLDKEWDKQKKAHGKLLAGKTPWTTPFKATNRLLIGPFPSKGAAQDYVNDARAAGLSSFPVTTSAGQKVERVD</sequence>
<proteinExistence type="predicted"/>
<dbReference type="PROSITE" id="PS51724">
    <property type="entry name" value="SPOR"/>
    <property type="match status" value="1"/>
</dbReference>
<feature type="chain" id="PRO_5039929489" evidence="3">
    <location>
        <begin position="38"/>
        <end position="483"/>
    </location>
</feature>
<dbReference type="InterPro" id="IPR007730">
    <property type="entry name" value="SPOR-like_dom"/>
</dbReference>
<feature type="compositionally biased region" description="Low complexity" evidence="2">
    <location>
        <begin position="300"/>
        <end position="314"/>
    </location>
</feature>
<evidence type="ECO:0000256" key="2">
    <source>
        <dbReference type="SAM" id="MobiDB-lite"/>
    </source>
</evidence>
<reference evidence="5 6" key="1">
    <citation type="journal article" date="2010" name="J. Bacteriol.">
        <title>Genome sequence of the dioxin-mineralizing bacterium Sphingomonas wittichii RW1.</title>
        <authorList>
            <person name="Miller T.R."/>
            <person name="Delcher A.L."/>
            <person name="Salzberg S.L."/>
            <person name="Saunders E."/>
            <person name="Detter J.C."/>
            <person name="Halden R.U."/>
        </authorList>
    </citation>
    <scope>NUCLEOTIDE SEQUENCE [LARGE SCALE GENOMIC DNA]</scope>
    <source>
        <strain evidence="6">DSM 6014 / CCUG 31198 / JCM 15750 / NBRC 105917 / EY 4224 / RW1</strain>
    </source>
</reference>
<feature type="compositionally biased region" description="Basic and acidic residues" evidence="2">
    <location>
        <begin position="354"/>
        <end position="396"/>
    </location>
</feature>
<dbReference type="Pfam" id="PF13432">
    <property type="entry name" value="TPR_16"/>
    <property type="match status" value="2"/>
</dbReference>
<dbReference type="AlphaFoldDB" id="A0A9J9HF31"/>
<feature type="repeat" description="TPR" evidence="1">
    <location>
        <begin position="84"/>
        <end position="117"/>
    </location>
</feature>
<dbReference type="PROSITE" id="PS50005">
    <property type="entry name" value="TPR"/>
    <property type="match status" value="1"/>
</dbReference>
<gene>
    <name evidence="5" type="ordered locus">Swit_3939</name>
</gene>
<dbReference type="InterPro" id="IPR019734">
    <property type="entry name" value="TPR_rpt"/>
</dbReference>
<evidence type="ECO:0000256" key="3">
    <source>
        <dbReference type="SAM" id="SignalP"/>
    </source>
</evidence>
<dbReference type="SUPFAM" id="SSF110997">
    <property type="entry name" value="Sporulation related repeat"/>
    <property type="match status" value="1"/>
</dbReference>
<keyword evidence="6" id="KW-1185">Reference proteome</keyword>